<keyword evidence="3 8" id="KW-0812">Transmembrane</keyword>
<feature type="transmembrane region" description="Helical" evidence="8">
    <location>
        <begin position="395"/>
        <end position="412"/>
    </location>
</feature>
<evidence type="ECO:0000256" key="4">
    <source>
        <dbReference type="ARBA" id="ARBA00022960"/>
    </source>
</evidence>
<dbReference type="PRINTS" id="PR01806">
    <property type="entry name" value="VIRFACTRMVIN"/>
</dbReference>
<name>A0A8J7WMU7_9ACTN</name>
<feature type="transmembrane region" description="Helical" evidence="8">
    <location>
        <begin position="157"/>
        <end position="175"/>
    </location>
</feature>
<feature type="transmembrane region" description="Helical" evidence="8">
    <location>
        <begin position="575"/>
        <end position="597"/>
    </location>
</feature>
<dbReference type="NCBIfam" id="TIGR01695">
    <property type="entry name" value="murJ_mviN"/>
    <property type="match status" value="1"/>
</dbReference>
<organism evidence="9 10">
    <name type="scientific">Actinocrinis puniceicyclus</name>
    <dbReference type="NCBI Taxonomy" id="977794"/>
    <lineage>
        <taxon>Bacteria</taxon>
        <taxon>Bacillati</taxon>
        <taxon>Actinomycetota</taxon>
        <taxon>Actinomycetes</taxon>
        <taxon>Catenulisporales</taxon>
        <taxon>Actinospicaceae</taxon>
        <taxon>Actinocrinis</taxon>
    </lineage>
</organism>
<dbReference type="PANTHER" id="PTHR47019">
    <property type="entry name" value="LIPID II FLIPPASE MURJ"/>
    <property type="match status" value="1"/>
</dbReference>
<keyword evidence="2" id="KW-1003">Cell membrane</keyword>
<dbReference type="InterPro" id="IPR051050">
    <property type="entry name" value="Lipid_II_flippase_MurJ/MviN"/>
</dbReference>
<gene>
    <name evidence="9" type="primary">murJ</name>
    <name evidence="9" type="ORF">KGA66_14330</name>
</gene>
<keyword evidence="6 8" id="KW-1133">Transmembrane helix</keyword>
<dbReference type="AlphaFoldDB" id="A0A8J7WMU7"/>
<evidence type="ECO:0000256" key="7">
    <source>
        <dbReference type="ARBA" id="ARBA00023136"/>
    </source>
</evidence>
<dbReference type="EMBL" id="JAGSXH010000045">
    <property type="protein sequence ID" value="MBS2964233.1"/>
    <property type="molecule type" value="Genomic_DNA"/>
</dbReference>
<evidence type="ECO:0000256" key="1">
    <source>
        <dbReference type="ARBA" id="ARBA00004651"/>
    </source>
</evidence>
<dbReference type="GO" id="GO:0034204">
    <property type="term" value="P:lipid translocation"/>
    <property type="evidence" value="ECO:0007669"/>
    <property type="project" value="TreeGrafter"/>
</dbReference>
<dbReference type="RefSeq" id="WP_211468599.1">
    <property type="nucleotide sequence ID" value="NZ_JAGSXH010000045.1"/>
</dbReference>
<evidence type="ECO:0000256" key="3">
    <source>
        <dbReference type="ARBA" id="ARBA00022692"/>
    </source>
</evidence>
<dbReference type="GO" id="GO:0015648">
    <property type="term" value="F:lipid-linked peptidoglycan transporter activity"/>
    <property type="evidence" value="ECO:0007669"/>
    <property type="project" value="TreeGrafter"/>
</dbReference>
<evidence type="ECO:0000256" key="2">
    <source>
        <dbReference type="ARBA" id="ARBA00022475"/>
    </source>
</evidence>
<evidence type="ECO:0000256" key="5">
    <source>
        <dbReference type="ARBA" id="ARBA00022984"/>
    </source>
</evidence>
<comment type="subcellular location">
    <subcellularLocation>
        <location evidence="1">Cell membrane</location>
        <topology evidence="1">Multi-pass membrane protein</topology>
    </subcellularLocation>
</comment>
<feature type="transmembrane region" description="Helical" evidence="8">
    <location>
        <begin position="476"/>
        <end position="495"/>
    </location>
</feature>
<feature type="transmembrane region" description="Helical" evidence="8">
    <location>
        <begin position="196"/>
        <end position="217"/>
    </location>
</feature>
<keyword evidence="5" id="KW-0573">Peptidoglycan synthesis</keyword>
<evidence type="ECO:0000313" key="9">
    <source>
        <dbReference type="EMBL" id="MBS2964233.1"/>
    </source>
</evidence>
<dbReference type="GO" id="GO:0005886">
    <property type="term" value="C:plasma membrane"/>
    <property type="evidence" value="ECO:0007669"/>
    <property type="project" value="UniProtKB-SubCell"/>
</dbReference>
<feature type="transmembrane region" description="Helical" evidence="8">
    <location>
        <begin position="603"/>
        <end position="623"/>
    </location>
</feature>
<dbReference type="PANTHER" id="PTHR47019:SF1">
    <property type="entry name" value="LIPID II FLIPPASE MURJ"/>
    <property type="match status" value="1"/>
</dbReference>
<feature type="transmembrane region" description="Helical" evidence="8">
    <location>
        <begin position="507"/>
        <end position="528"/>
    </location>
</feature>
<comment type="caution">
    <text evidence="9">The sequence shown here is derived from an EMBL/GenBank/DDBJ whole genome shotgun (WGS) entry which is preliminary data.</text>
</comment>
<proteinExistence type="predicted"/>
<evidence type="ECO:0000256" key="6">
    <source>
        <dbReference type="ARBA" id="ARBA00022989"/>
    </source>
</evidence>
<keyword evidence="7 8" id="KW-0472">Membrane</keyword>
<feature type="transmembrane region" description="Helical" evidence="8">
    <location>
        <begin position="272"/>
        <end position="292"/>
    </location>
</feature>
<dbReference type="GO" id="GO:0008360">
    <property type="term" value="P:regulation of cell shape"/>
    <property type="evidence" value="ECO:0007669"/>
    <property type="project" value="UniProtKB-KW"/>
</dbReference>
<keyword evidence="10" id="KW-1185">Reference proteome</keyword>
<feature type="transmembrane region" description="Helical" evidence="8">
    <location>
        <begin position="347"/>
        <end position="368"/>
    </location>
</feature>
<dbReference type="CDD" id="cd13123">
    <property type="entry name" value="MATE_MurJ_like"/>
    <property type="match status" value="1"/>
</dbReference>
<feature type="transmembrane region" description="Helical" evidence="8">
    <location>
        <begin position="534"/>
        <end position="554"/>
    </location>
</feature>
<dbReference type="GO" id="GO:0009252">
    <property type="term" value="P:peptidoglycan biosynthetic process"/>
    <property type="evidence" value="ECO:0007669"/>
    <property type="project" value="UniProtKB-KW"/>
</dbReference>
<dbReference type="Pfam" id="PF03023">
    <property type="entry name" value="MurJ"/>
    <property type="match status" value="1"/>
</dbReference>
<evidence type="ECO:0000313" key="10">
    <source>
        <dbReference type="Proteomes" id="UP000677913"/>
    </source>
</evidence>
<protein>
    <submittedName>
        <fullName evidence="9">Murein biosynthesis integral membrane protein MurJ</fullName>
    </submittedName>
</protein>
<evidence type="ECO:0000256" key="8">
    <source>
        <dbReference type="SAM" id="Phobius"/>
    </source>
</evidence>
<feature type="transmembrane region" description="Helical" evidence="8">
    <location>
        <begin position="433"/>
        <end position="456"/>
    </location>
</feature>
<keyword evidence="4" id="KW-0133">Cell shape</keyword>
<dbReference type="Proteomes" id="UP000677913">
    <property type="component" value="Unassembled WGS sequence"/>
</dbReference>
<dbReference type="InterPro" id="IPR004268">
    <property type="entry name" value="MurJ"/>
</dbReference>
<reference evidence="9" key="1">
    <citation type="submission" date="2021-04" db="EMBL/GenBank/DDBJ databases">
        <title>Genome based classification of Actinospica acidithermotolerans sp. nov., an actinobacterium isolated from an Indonesian hot spring.</title>
        <authorList>
            <person name="Kusuma A.B."/>
            <person name="Putra K.E."/>
            <person name="Nafisah S."/>
            <person name="Loh J."/>
            <person name="Nouioui I."/>
            <person name="Goodfellow M."/>
        </authorList>
    </citation>
    <scope>NUCLEOTIDE SEQUENCE</scope>
    <source>
        <strain evidence="9">DSM 45618</strain>
    </source>
</reference>
<accession>A0A8J7WMU7</accession>
<feature type="transmembrane region" description="Helical" evidence="8">
    <location>
        <begin position="304"/>
        <end position="326"/>
    </location>
</feature>
<sequence>MGSNERRPLPDDETYLSALEDIDAVEGVDATRFNLPAIGWGAFHPSVLEALIPPRRGPVQGPAAAVFATEPATREAWAPPRGDGAPAASLWLPAADDTPAAVATASPPVAASLSRAGRIMALGTTASRVTGMIRSLLLASALGLSTLGDCFNTANNIPGTIYLLIVGGAVSSVFVPQLVRAMRDDADGGRQFTDRLLTIALVVLGVLTAACMLLAPQIADVTAGAAPAADHALTVTLIRYCLPQILCYGVWVILGQILNARERYGPMMWTPVLANLVMIATLAALMALVGHARLTEQNITPGEVALLGLGTTLGIVLQTVTMVPYLRRAGVGFRPRFDWRGAGLRKSATLAKWTMGIVLLGQIGSLVATRIGDTMDERFRGQGVGYTAYMNAQNIWQLPFAVITVSVITALLPRMSRYAQTGDRAAVRTSVSYGLRVAAVAIVPCAFALLAFGPQIAAVLFGHGQSDAAMARNTGFMLMALAPGLIPFSAQFVMMRGFYAYEDTRTPFVITAWVTAANVAIGLLAYATLKTTPWVMVGLCVASTLTYTIGAIMTGRELRRRLRGVEGRRVARTHIKLGAASVAAALIGAPVAAAVSAQLAGTVGNATALLGGGVVFGVLFLVVSRKLRIEEVTSLARVIRTRLGY</sequence>
<feature type="transmembrane region" description="Helical" evidence="8">
    <location>
        <begin position="237"/>
        <end position="260"/>
    </location>
</feature>